<keyword evidence="2" id="KW-1185">Reference proteome</keyword>
<reference evidence="1" key="1">
    <citation type="submission" date="2022-04" db="EMBL/GenBank/DDBJ databases">
        <title>Chromosome-scale genome assembly of Holotrichia oblita Faldermann.</title>
        <authorList>
            <person name="Rongchong L."/>
        </authorList>
    </citation>
    <scope>NUCLEOTIDE SEQUENCE</scope>
    <source>
        <strain evidence="1">81SQS9</strain>
    </source>
</reference>
<sequence length="284" mass="32719">MQMLSLSPSTYLKQMLFIPVTNDILACFNDDSIHIWKYETFEYLKQIIPASWNKFFIKCIAFTKNGRIMALGGHSSSIPLFCSNSWNLEKTIFLQEQTKSVRYVTFISQPFDGGANRVLSILSSNGIVYFYDVLTNVLLNKLSLELEILRYEPSPHGTYLACIITCGRVNVYLLTEYLTVSQELCSKEDVKSDVKKKLSLKKSTSFINDIKEKINGVLDNEKLRNILKEFGRFPENYRGQIWTRLLQLPNNQGLYNALINIKPKIPIADFEKKYPLESKPLSRI</sequence>
<organism evidence="1 2">
    <name type="scientific">Holotrichia oblita</name>
    <name type="common">Chafer beetle</name>
    <dbReference type="NCBI Taxonomy" id="644536"/>
    <lineage>
        <taxon>Eukaryota</taxon>
        <taxon>Metazoa</taxon>
        <taxon>Ecdysozoa</taxon>
        <taxon>Arthropoda</taxon>
        <taxon>Hexapoda</taxon>
        <taxon>Insecta</taxon>
        <taxon>Pterygota</taxon>
        <taxon>Neoptera</taxon>
        <taxon>Endopterygota</taxon>
        <taxon>Coleoptera</taxon>
        <taxon>Polyphaga</taxon>
        <taxon>Scarabaeiformia</taxon>
        <taxon>Scarabaeidae</taxon>
        <taxon>Melolonthinae</taxon>
        <taxon>Holotrichia</taxon>
    </lineage>
</organism>
<gene>
    <name evidence="1" type="ORF">MML48_2g00011275</name>
</gene>
<dbReference type="Proteomes" id="UP001056778">
    <property type="component" value="Chromosome 2"/>
</dbReference>
<comment type="caution">
    <text evidence="1">The sequence shown here is derived from an EMBL/GenBank/DDBJ whole genome shotgun (WGS) entry which is preliminary data.</text>
</comment>
<dbReference type="EMBL" id="CM043016">
    <property type="protein sequence ID" value="KAI4467260.1"/>
    <property type="molecule type" value="Genomic_DNA"/>
</dbReference>
<accession>A0ACB9TKR0</accession>
<name>A0ACB9TKR0_HOLOL</name>
<protein>
    <submittedName>
        <fullName evidence="1">Wd repeat containing protein 3 wdr3</fullName>
    </submittedName>
</protein>
<proteinExistence type="predicted"/>
<evidence type="ECO:0000313" key="1">
    <source>
        <dbReference type="EMBL" id="KAI4467260.1"/>
    </source>
</evidence>
<evidence type="ECO:0000313" key="2">
    <source>
        <dbReference type="Proteomes" id="UP001056778"/>
    </source>
</evidence>